<accession>A0ABQ9X5I9</accession>
<organism evidence="8 9">
    <name type="scientific">Blattamonas nauphoetae</name>
    <dbReference type="NCBI Taxonomy" id="2049346"/>
    <lineage>
        <taxon>Eukaryota</taxon>
        <taxon>Metamonada</taxon>
        <taxon>Preaxostyla</taxon>
        <taxon>Oxymonadida</taxon>
        <taxon>Blattamonas</taxon>
    </lineage>
</organism>
<evidence type="ECO:0000256" key="1">
    <source>
        <dbReference type="ARBA" id="ARBA00004196"/>
    </source>
</evidence>
<protein>
    <recommendedName>
        <fullName evidence="10">Right handed beta helix domain-containing protein</fullName>
    </recommendedName>
</protein>
<evidence type="ECO:0008006" key="10">
    <source>
        <dbReference type="Google" id="ProtNLM"/>
    </source>
</evidence>
<keyword evidence="6" id="KW-0472">Membrane</keyword>
<keyword evidence="7" id="KW-0998">Cell outer membrane</keyword>
<reference evidence="8 9" key="1">
    <citation type="journal article" date="2022" name="bioRxiv">
        <title>Genomics of Preaxostyla Flagellates Illuminates Evolutionary Transitions and the Path Towards Mitochondrial Loss.</title>
        <authorList>
            <person name="Novak L.V.F."/>
            <person name="Treitli S.C."/>
            <person name="Pyrih J."/>
            <person name="Halakuc P."/>
            <person name="Pipaliya S.V."/>
            <person name="Vacek V."/>
            <person name="Brzon O."/>
            <person name="Soukal P."/>
            <person name="Eme L."/>
            <person name="Dacks J.B."/>
            <person name="Karnkowska A."/>
            <person name="Elias M."/>
            <person name="Hampl V."/>
        </authorList>
    </citation>
    <scope>NUCLEOTIDE SEQUENCE [LARGE SCALE GENOMIC DNA]</scope>
    <source>
        <strain evidence="8">NAU3</strain>
        <tissue evidence="8">Gut</tissue>
    </source>
</reference>
<keyword evidence="4" id="KW-0964">Secreted</keyword>
<sequence>MSHISLDCGWRGTSVGRIWSSRLTIENCLIISNPESSPFVMNNRWDDIGSSIFFVDCSHKSIEKSSLLPLVSLTPSRNTHAGHTDTVQKVASTLVSCSGLSLCDTHLSIGSGPLVGFSSSTEQDSRFSKKLESVLIGSRLVNMTSGDGKGALKGWSGCQTILGSIVTRSTNHLYGTACIDMNLGGSLLCSNTSFSHCHSSLKPEFIENKTYTLQHKTKQERLYFNKLITAPIIFTRCTFSSMKSQSDGAGIRLSYTPSELTVSECSFSNCRAYSSGGAISIWQSSSEPTPFSISSSLFVECSTWSGGAIHCMRTTTDTITDSVFRNNEATYNGGALNASCIGVAGKTWAGS</sequence>
<dbReference type="InterPro" id="IPR011050">
    <property type="entry name" value="Pectin_lyase_fold/virulence"/>
</dbReference>
<comment type="caution">
    <text evidence="8">The sequence shown here is derived from an EMBL/GenBank/DDBJ whole genome shotgun (WGS) entry which is preliminary data.</text>
</comment>
<gene>
    <name evidence="8" type="ORF">BLNAU_18911</name>
</gene>
<dbReference type="SUPFAM" id="SSF51126">
    <property type="entry name" value="Pectin lyase-like"/>
    <property type="match status" value="1"/>
</dbReference>
<proteinExistence type="predicted"/>
<evidence type="ECO:0000256" key="5">
    <source>
        <dbReference type="ARBA" id="ARBA00022729"/>
    </source>
</evidence>
<dbReference type="InterPro" id="IPR003368">
    <property type="entry name" value="POMP_repeat"/>
</dbReference>
<keyword evidence="9" id="KW-1185">Reference proteome</keyword>
<name>A0ABQ9X5I9_9EUKA</name>
<evidence type="ECO:0000313" key="8">
    <source>
        <dbReference type="EMBL" id="KAK2946167.1"/>
    </source>
</evidence>
<evidence type="ECO:0000256" key="7">
    <source>
        <dbReference type="ARBA" id="ARBA00023237"/>
    </source>
</evidence>
<comment type="subcellular location">
    <subcellularLocation>
        <location evidence="1">Cell envelope</location>
    </subcellularLocation>
    <subcellularLocation>
        <location evidence="2">Cell outer membrane</location>
    </subcellularLocation>
    <subcellularLocation>
        <location evidence="3">Secreted</location>
    </subcellularLocation>
</comment>
<evidence type="ECO:0000256" key="4">
    <source>
        <dbReference type="ARBA" id="ARBA00022525"/>
    </source>
</evidence>
<keyword evidence="5" id="KW-0732">Signal</keyword>
<evidence type="ECO:0000256" key="2">
    <source>
        <dbReference type="ARBA" id="ARBA00004442"/>
    </source>
</evidence>
<evidence type="ECO:0000256" key="6">
    <source>
        <dbReference type="ARBA" id="ARBA00023136"/>
    </source>
</evidence>
<dbReference type="EMBL" id="JARBJD010000235">
    <property type="protein sequence ID" value="KAK2946167.1"/>
    <property type="molecule type" value="Genomic_DNA"/>
</dbReference>
<dbReference type="Pfam" id="PF02415">
    <property type="entry name" value="Chlam_PMP"/>
    <property type="match status" value="1"/>
</dbReference>
<evidence type="ECO:0000256" key="3">
    <source>
        <dbReference type="ARBA" id="ARBA00004613"/>
    </source>
</evidence>
<dbReference type="Proteomes" id="UP001281761">
    <property type="component" value="Unassembled WGS sequence"/>
</dbReference>
<evidence type="ECO:0000313" key="9">
    <source>
        <dbReference type="Proteomes" id="UP001281761"/>
    </source>
</evidence>